<feature type="domain" description="Cas12f1-like TNB" evidence="8">
    <location>
        <begin position="295"/>
        <end position="360"/>
    </location>
</feature>
<keyword evidence="11" id="KW-1185">Reference proteome</keyword>
<evidence type="ECO:0000256" key="6">
    <source>
        <dbReference type="ARBA" id="ARBA00023172"/>
    </source>
</evidence>
<reference evidence="10 11" key="1">
    <citation type="submission" date="2018-06" db="EMBL/GenBank/DDBJ databases">
        <title>Comparative genomics of Brasilonema spp. strains.</title>
        <authorList>
            <person name="Alvarenga D.O."/>
            <person name="Fiore M.F."/>
            <person name="Varani A.M."/>
        </authorList>
    </citation>
    <scope>NUCLEOTIDE SEQUENCE [LARGE SCALE GENOMIC DNA]</scope>
    <source>
        <strain evidence="10 11">SPC951</strain>
    </source>
</reference>
<proteinExistence type="inferred from homology"/>
<evidence type="ECO:0000256" key="4">
    <source>
        <dbReference type="ARBA" id="ARBA00022833"/>
    </source>
</evidence>
<dbReference type="NCBIfam" id="NF040570">
    <property type="entry name" value="guided_TnpB"/>
    <property type="match status" value="1"/>
</dbReference>
<evidence type="ECO:0000256" key="2">
    <source>
        <dbReference type="ARBA" id="ARBA00022578"/>
    </source>
</evidence>
<evidence type="ECO:0000259" key="9">
    <source>
        <dbReference type="Pfam" id="PF12323"/>
    </source>
</evidence>
<dbReference type="RefSeq" id="WP_169156146.1">
    <property type="nucleotide sequence ID" value="NZ_CAWPJE010000113.1"/>
</dbReference>
<evidence type="ECO:0000259" key="7">
    <source>
        <dbReference type="Pfam" id="PF01385"/>
    </source>
</evidence>
<dbReference type="Proteomes" id="UP000718564">
    <property type="component" value="Unassembled WGS sequence"/>
</dbReference>
<gene>
    <name evidence="10" type="ORF">DP116_16060</name>
</gene>
<evidence type="ECO:0000313" key="10">
    <source>
        <dbReference type="EMBL" id="NMG20890.1"/>
    </source>
</evidence>
<evidence type="ECO:0000313" key="11">
    <source>
        <dbReference type="Proteomes" id="UP000718564"/>
    </source>
</evidence>
<organism evidence="10 11">
    <name type="scientific">Brasilonema bromeliae SPC951</name>
    <dbReference type="NCBI Taxonomy" id="385972"/>
    <lineage>
        <taxon>Bacteria</taxon>
        <taxon>Bacillati</taxon>
        <taxon>Cyanobacteriota</taxon>
        <taxon>Cyanophyceae</taxon>
        <taxon>Nostocales</taxon>
        <taxon>Scytonemataceae</taxon>
        <taxon>Brasilonema</taxon>
        <taxon>Bromeliae group (in: Brasilonema)</taxon>
    </lineage>
</organism>
<keyword evidence="2" id="KW-0815">Transposition</keyword>
<feature type="domain" description="Probable transposase IS891/IS1136/IS1341" evidence="7">
    <location>
        <begin position="181"/>
        <end position="283"/>
    </location>
</feature>
<protein>
    <submittedName>
        <fullName evidence="10">Transposase</fullName>
    </submittedName>
</protein>
<accession>A0ABX1P933</accession>
<evidence type="ECO:0000259" key="8">
    <source>
        <dbReference type="Pfam" id="PF07282"/>
    </source>
</evidence>
<dbReference type="InterPro" id="IPR010095">
    <property type="entry name" value="Cas12f1-like_TNB"/>
</dbReference>
<dbReference type="Pfam" id="PF01385">
    <property type="entry name" value="OrfB_IS605"/>
    <property type="match status" value="1"/>
</dbReference>
<name>A0ABX1P933_9CYAN</name>
<dbReference type="Pfam" id="PF07282">
    <property type="entry name" value="Cas12f1-like_TNB"/>
    <property type="match status" value="1"/>
</dbReference>
<dbReference type="InterPro" id="IPR001959">
    <property type="entry name" value="Transposase"/>
</dbReference>
<evidence type="ECO:0000256" key="3">
    <source>
        <dbReference type="ARBA" id="ARBA00022723"/>
    </source>
</evidence>
<comment type="caution">
    <text evidence="10">The sequence shown here is derived from an EMBL/GenBank/DDBJ whole genome shotgun (WGS) entry which is preliminary data.</text>
</comment>
<dbReference type="Pfam" id="PF12323">
    <property type="entry name" value="HTH_OrfB_IS605"/>
    <property type="match status" value="1"/>
</dbReference>
<keyword evidence="5" id="KW-0238">DNA-binding</keyword>
<evidence type="ECO:0000256" key="5">
    <source>
        <dbReference type="ARBA" id="ARBA00023125"/>
    </source>
</evidence>
<comment type="similarity">
    <text evidence="1">In the C-terminal section; belongs to the transposase 35 family.</text>
</comment>
<evidence type="ECO:0000256" key="1">
    <source>
        <dbReference type="ARBA" id="ARBA00008761"/>
    </source>
</evidence>
<dbReference type="InterPro" id="IPR021027">
    <property type="entry name" value="Transposase_put_HTH"/>
</dbReference>
<dbReference type="EMBL" id="QMEB01000121">
    <property type="protein sequence ID" value="NMG20890.1"/>
    <property type="molecule type" value="Genomic_DNA"/>
</dbReference>
<sequence>MQLGFKTKLKTTLFQQQLFAQHAGFARWVYNWGLATMENFYQSGVKLSYRDARKFYTNVVKPEYPWMTQMSSRVYVYAFEQLKEAYKRFFNGIALKPTFKKKGKSKDSFTVDWNGKVKRTDGKSIKLPAPLGIVCTFEQLPSVDIKKATISHGADGWYISFNYEIPDISVGQLDECNHVDDIVGVDLGINSLAVAVSLNTVKTFDNPKKYRKSKKQLARLQRQLQRKTKGSKGHLKAKNRLARYHKHIADTRSHTINHMTTTICKNHAVVVIENLNVEGMMQNHKLAGAVADCGFGEIERQFQYKTQKFAHRLIQVDRFYPSSQLCPKCGAKQKMPLNLRTYKCDCGYERDRDENAAFNLCLYGWEHNGFQTGELPGSDRGGLKLPTAPVEAIKE</sequence>
<keyword evidence="4" id="KW-0862">Zinc</keyword>
<keyword evidence="6" id="KW-0233">DNA recombination</keyword>
<keyword evidence="3" id="KW-0479">Metal-binding</keyword>
<feature type="domain" description="Transposase putative helix-turn-helix" evidence="9">
    <location>
        <begin position="1"/>
        <end position="44"/>
    </location>
</feature>